<gene>
    <name evidence="3" type="ORF">GCM10023144_14270</name>
</gene>
<dbReference type="Gene3D" id="3.40.225.10">
    <property type="entry name" value="Class II aldolase/adducin N-terminal domain"/>
    <property type="match status" value="1"/>
</dbReference>
<dbReference type="PANTHER" id="PTHR10672">
    <property type="entry name" value="ADDUCIN"/>
    <property type="match status" value="1"/>
</dbReference>
<sequence>MSTTTAVPERQAAPAAMSAEEWQTRCDLAACYQLVDLYGMSDLAGTHISARVPGTEHFLLNPYGMFFDEITASSLIKVDVDGKVLDGRSDPINPAGFVIHSAIHMARPELTCVLHTHTRANNAIAMQKDGLLPLTQKALMLRDFLGYYDYEGAALDLDERERMARAFPPGRRVVILRNHGALTAGRSIPEAFMFMKRLEDACRYQVDGLAGGRELNWLSDKAVERTAAQGTKILGPGGHAEYGPRSWPPLLRKLERERGTAYRT</sequence>
<dbReference type="InterPro" id="IPR051017">
    <property type="entry name" value="Aldolase-II_Adducin_sf"/>
</dbReference>
<dbReference type="PANTHER" id="PTHR10672:SF3">
    <property type="entry name" value="PROTEIN HU-LI TAI SHAO"/>
    <property type="match status" value="1"/>
</dbReference>
<accession>A0ABP8GQJ0</accession>
<comment type="caution">
    <text evidence="3">The sequence shown here is derived from an EMBL/GenBank/DDBJ whole genome shotgun (WGS) entry which is preliminary data.</text>
</comment>
<dbReference type="Pfam" id="PF00596">
    <property type="entry name" value="Aldolase_II"/>
    <property type="match status" value="1"/>
</dbReference>
<evidence type="ECO:0000259" key="2">
    <source>
        <dbReference type="SMART" id="SM01007"/>
    </source>
</evidence>
<evidence type="ECO:0000313" key="3">
    <source>
        <dbReference type="EMBL" id="GAA4328447.1"/>
    </source>
</evidence>
<protein>
    <submittedName>
        <fullName evidence="3">Class II aldolase/adducin family protein</fullName>
    </submittedName>
</protein>
<comment type="similarity">
    <text evidence="1">Belongs to the aldolase class II family.</text>
</comment>
<dbReference type="NCBIfam" id="NF005451">
    <property type="entry name" value="PRK07044.1"/>
    <property type="match status" value="1"/>
</dbReference>
<reference evidence="4" key="1">
    <citation type="journal article" date="2019" name="Int. J. Syst. Evol. Microbiol.">
        <title>The Global Catalogue of Microorganisms (GCM) 10K type strain sequencing project: providing services to taxonomists for standard genome sequencing and annotation.</title>
        <authorList>
            <consortium name="The Broad Institute Genomics Platform"/>
            <consortium name="The Broad Institute Genome Sequencing Center for Infectious Disease"/>
            <person name="Wu L."/>
            <person name="Ma J."/>
        </authorList>
    </citation>
    <scope>NUCLEOTIDE SEQUENCE [LARGE SCALE GENOMIC DNA]</scope>
    <source>
        <strain evidence="4">JCM 17666</strain>
    </source>
</reference>
<dbReference type="InterPro" id="IPR001303">
    <property type="entry name" value="Aldolase_II/adducin_N"/>
</dbReference>
<feature type="domain" description="Class II aldolase/adducin N-terminal" evidence="2">
    <location>
        <begin position="26"/>
        <end position="206"/>
    </location>
</feature>
<organism evidence="3 4">
    <name type="scientific">Pigmentiphaga soli</name>
    <dbReference type="NCBI Taxonomy" id="1007095"/>
    <lineage>
        <taxon>Bacteria</taxon>
        <taxon>Pseudomonadati</taxon>
        <taxon>Pseudomonadota</taxon>
        <taxon>Betaproteobacteria</taxon>
        <taxon>Burkholderiales</taxon>
        <taxon>Alcaligenaceae</taxon>
        <taxon>Pigmentiphaga</taxon>
    </lineage>
</organism>
<dbReference type="InterPro" id="IPR036409">
    <property type="entry name" value="Aldolase_II/adducin_N_sf"/>
</dbReference>
<dbReference type="Proteomes" id="UP001501671">
    <property type="component" value="Unassembled WGS sequence"/>
</dbReference>
<evidence type="ECO:0000256" key="1">
    <source>
        <dbReference type="ARBA" id="ARBA00037961"/>
    </source>
</evidence>
<keyword evidence="4" id="KW-1185">Reference proteome</keyword>
<dbReference type="EMBL" id="BAABFO010000005">
    <property type="protein sequence ID" value="GAA4328447.1"/>
    <property type="molecule type" value="Genomic_DNA"/>
</dbReference>
<dbReference type="SMART" id="SM01007">
    <property type="entry name" value="Aldolase_II"/>
    <property type="match status" value="1"/>
</dbReference>
<name>A0ABP8GQJ0_9BURK</name>
<dbReference type="RefSeq" id="WP_345247763.1">
    <property type="nucleotide sequence ID" value="NZ_BAABFO010000005.1"/>
</dbReference>
<proteinExistence type="inferred from homology"/>
<dbReference type="SUPFAM" id="SSF53639">
    <property type="entry name" value="AraD/HMP-PK domain-like"/>
    <property type="match status" value="1"/>
</dbReference>
<evidence type="ECO:0000313" key="4">
    <source>
        <dbReference type="Proteomes" id="UP001501671"/>
    </source>
</evidence>